<evidence type="ECO:0000313" key="5">
    <source>
        <dbReference type="EMBL" id="TXG58075.1"/>
    </source>
</evidence>
<dbReference type="Pfam" id="PF00400">
    <property type="entry name" value="WD40"/>
    <property type="match status" value="2"/>
</dbReference>
<evidence type="ECO:0000313" key="6">
    <source>
        <dbReference type="Proteomes" id="UP000323000"/>
    </source>
</evidence>
<dbReference type="EMBL" id="VAHF01000007">
    <property type="protein sequence ID" value="TXG58075.1"/>
    <property type="molecule type" value="Genomic_DNA"/>
</dbReference>
<sequence length="158" mass="17646">MDFDADYMLTDRRKGKENPDESKPAKSWRYIPQSSEKTLDAPNIQDNFYLDLLDWGCSNVLAITLVTVTSVSWDPDGRHIAVGLNNSHVQIWDSTSIQKNENILTTGGMDGKIINNGVRVREHIVQTYKGHHQDVCGLKWSASGQKLASGGNDNLVFI</sequence>
<organism evidence="5 6">
    <name type="scientific">Acer yangbiense</name>
    <dbReference type="NCBI Taxonomy" id="1000413"/>
    <lineage>
        <taxon>Eukaryota</taxon>
        <taxon>Viridiplantae</taxon>
        <taxon>Streptophyta</taxon>
        <taxon>Embryophyta</taxon>
        <taxon>Tracheophyta</taxon>
        <taxon>Spermatophyta</taxon>
        <taxon>Magnoliopsida</taxon>
        <taxon>eudicotyledons</taxon>
        <taxon>Gunneridae</taxon>
        <taxon>Pentapetalae</taxon>
        <taxon>rosids</taxon>
        <taxon>malvids</taxon>
        <taxon>Sapindales</taxon>
        <taxon>Sapindaceae</taxon>
        <taxon>Hippocastanoideae</taxon>
        <taxon>Acereae</taxon>
        <taxon>Acer</taxon>
    </lineage>
</organism>
<dbReference type="SUPFAM" id="SSF50978">
    <property type="entry name" value="WD40 repeat-like"/>
    <property type="match status" value="1"/>
</dbReference>
<feature type="region of interest" description="Disordered" evidence="4">
    <location>
        <begin position="1"/>
        <end position="27"/>
    </location>
</feature>
<dbReference type="PROSITE" id="PS50082">
    <property type="entry name" value="WD_REPEATS_2"/>
    <property type="match status" value="2"/>
</dbReference>
<dbReference type="GO" id="GO:0051301">
    <property type="term" value="P:cell division"/>
    <property type="evidence" value="ECO:0007669"/>
    <property type="project" value="UniProtKB-KW"/>
</dbReference>
<dbReference type="PROSITE" id="PS50294">
    <property type="entry name" value="WD_REPEATS_REGION"/>
    <property type="match status" value="1"/>
</dbReference>
<dbReference type="PANTHER" id="PTHR19918">
    <property type="entry name" value="CELL DIVISION CYCLE 20 CDC20 FIZZY -RELATED"/>
    <property type="match status" value="1"/>
</dbReference>
<evidence type="ECO:0000256" key="3">
    <source>
        <dbReference type="PROSITE-ProRule" id="PRU00221"/>
    </source>
</evidence>
<name>A0A5C7HMY0_9ROSI</name>
<dbReference type="GO" id="GO:0010997">
    <property type="term" value="F:anaphase-promoting complex binding"/>
    <property type="evidence" value="ECO:0007669"/>
    <property type="project" value="InterPro"/>
</dbReference>
<evidence type="ECO:0000256" key="2">
    <source>
        <dbReference type="ARBA" id="ARBA00022737"/>
    </source>
</evidence>
<dbReference type="GO" id="GO:0005680">
    <property type="term" value="C:anaphase-promoting complex"/>
    <property type="evidence" value="ECO:0007669"/>
    <property type="project" value="TreeGrafter"/>
</dbReference>
<reference evidence="6" key="1">
    <citation type="journal article" date="2019" name="Gigascience">
        <title>De novo genome assembly of the endangered Acer yangbiense, a plant species with extremely small populations endemic to Yunnan Province, China.</title>
        <authorList>
            <person name="Yang J."/>
            <person name="Wariss H.M."/>
            <person name="Tao L."/>
            <person name="Zhang R."/>
            <person name="Yun Q."/>
            <person name="Hollingsworth P."/>
            <person name="Dao Z."/>
            <person name="Luo G."/>
            <person name="Guo H."/>
            <person name="Ma Y."/>
            <person name="Sun W."/>
        </authorList>
    </citation>
    <scope>NUCLEOTIDE SEQUENCE [LARGE SCALE GENOMIC DNA]</scope>
    <source>
        <strain evidence="6">cv. Malutang</strain>
    </source>
</reference>
<feature type="repeat" description="WD" evidence="3">
    <location>
        <begin position="128"/>
        <end position="158"/>
    </location>
</feature>
<proteinExistence type="predicted"/>
<dbReference type="GO" id="GO:1990757">
    <property type="term" value="F:ubiquitin ligase activator activity"/>
    <property type="evidence" value="ECO:0007669"/>
    <property type="project" value="TreeGrafter"/>
</dbReference>
<dbReference type="OrthoDB" id="1103276at2759"/>
<evidence type="ECO:0000256" key="1">
    <source>
        <dbReference type="ARBA" id="ARBA00022574"/>
    </source>
</evidence>
<dbReference type="AlphaFoldDB" id="A0A5C7HMY0"/>
<dbReference type="GO" id="GO:0031145">
    <property type="term" value="P:anaphase-promoting complex-dependent catabolic process"/>
    <property type="evidence" value="ECO:0007669"/>
    <property type="project" value="TreeGrafter"/>
</dbReference>
<dbReference type="PANTHER" id="PTHR19918:SF56">
    <property type="entry name" value="ANAPHASE-PROMOTING COMPLEX SUBUNIT 4-LIKE WD40 DOMAIN-CONTAINING PROTEIN"/>
    <property type="match status" value="1"/>
</dbReference>
<comment type="caution">
    <text evidence="5">The sequence shown here is derived from an EMBL/GenBank/DDBJ whole genome shotgun (WGS) entry which is preliminary data.</text>
</comment>
<keyword evidence="2" id="KW-0677">Repeat</keyword>
<dbReference type="Gene3D" id="2.130.10.10">
    <property type="entry name" value="YVTN repeat-like/Quinoprotein amine dehydrogenase"/>
    <property type="match status" value="1"/>
</dbReference>
<dbReference type="SMART" id="SM00320">
    <property type="entry name" value="WD40"/>
    <property type="match status" value="2"/>
</dbReference>
<dbReference type="InterPro" id="IPR033010">
    <property type="entry name" value="Cdc20/Fizzy"/>
</dbReference>
<dbReference type="GO" id="GO:1905786">
    <property type="term" value="P:positive regulation of anaphase-promoting complex-dependent catabolic process"/>
    <property type="evidence" value="ECO:0007669"/>
    <property type="project" value="TreeGrafter"/>
</dbReference>
<dbReference type="InterPro" id="IPR015943">
    <property type="entry name" value="WD40/YVTN_repeat-like_dom_sf"/>
</dbReference>
<gene>
    <name evidence="5" type="ORF">EZV62_015904</name>
</gene>
<dbReference type="Proteomes" id="UP000323000">
    <property type="component" value="Chromosome 7"/>
</dbReference>
<feature type="repeat" description="WD" evidence="3">
    <location>
        <begin position="68"/>
        <end position="102"/>
    </location>
</feature>
<dbReference type="InterPro" id="IPR001680">
    <property type="entry name" value="WD40_rpt"/>
</dbReference>
<keyword evidence="6" id="KW-1185">Reference proteome</keyword>
<keyword evidence="1 3" id="KW-0853">WD repeat</keyword>
<dbReference type="InterPro" id="IPR036322">
    <property type="entry name" value="WD40_repeat_dom_sf"/>
</dbReference>
<evidence type="ECO:0000256" key="4">
    <source>
        <dbReference type="SAM" id="MobiDB-lite"/>
    </source>
</evidence>
<feature type="compositionally biased region" description="Basic and acidic residues" evidence="4">
    <location>
        <begin position="9"/>
        <end position="24"/>
    </location>
</feature>
<accession>A0A5C7HMY0</accession>
<protein>
    <submittedName>
        <fullName evidence="5">Uncharacterized protein</fullName>
    </submittedName>
</protein>
<dbReference type="GO" id="GO:0016567">
    <property type="term" value="P:protein ubiquitination"/>
    <property type="evidence" value="ECO:0007669"/>
    <property type="project" value="UniProtKB-UniPathway"/>
</dbReference>
<dbReference type="UniPathway" id="UPA00143"/>